<organism evidence="1">
    <name type="scientific">marine sediment metagenome</name>
    <dbReference type="NCBI Taxonomy" id="412755"/>
    <lineage>
        <taxon>unclassified sequences</taxon>
        <taxon>metagenomes</taxon>
        <taxon>ecological metagenomes</taxon>
    </lineage>
</organism>
<dbReference type="EMBL" id="LAZR01033698">
    <property type="protein sequence ID" value="KKL47353.1"/>
    <property type="molecule type" value="Genomic_DNA"/>
</dbReference>
<name>A0A0F9CDB7_9ZZZZ</name>
<sequence length="66" mass="7317">MTKVGRNVQYEVKENVLTIKIDLKDEGKSSKSGKSQVTATTAGNIAVGDKQEHFLSMNVFRYLNAK</sequence>
<accession>A0A0F9CDB7</accession>
<dbReference type="AlphaFoldDB" id="A0A0F9CDB7"/>
<proteinExistence type="predicted"/>
<comment type="caution">
    <text evidence="1">The sequence shown here is derived from an EMBL/GenBank/DDBJ whole genome shotgun (WGS) entry which is preliminary data.</text>
</comment>
<gene>
    <name evidence="1" type="ORF">LCGC14_2336450</name>
</gene>
<evidence type="ECO:0000313" key="1">
    <source>
        <dbReference type="EMBL" id="KKL47353.1"/>
    </source>
</evidence>
<reference evidence="1" key="1">
    <citation type="journal article" date="2015" name="Nature">
        <title>Complex archaea that bridge the gap between prokaryotes and eukaryotes.</title>
        <authorList>
            <person name="Spang A."/>
            <person name="Saw J.H."/>
            <person name="Jorgensen S.L."/>
            <person name="Zaremba-Niedzwiedzka K."/>
            <person name="Martijn J."/>
            <person name="Lind A.E."/>
            <person name="van Eijk R."/>
            <person name="Schleper C."/>
            <person name="Guy L."/>
            <person name="Ettema T.J."/>
        </authorList>
    </citation>
    <scope>NUCLEOTIDE SEQUENCE</scope>
</reference>
<protein>
    <submittedName>
        <fullName evidence="1">Uncharacterized protein</fullName>
    </submittedName>
</protein>